<dbReference type="Proteomes" id="UP000011096">
    <property type="component" value="Unassembled WGS sequence"/>
</dbReference>
<evidence type="ECO:0000256" key="1">
    <source>
        <dbReference type="SAM" id="MobiDB-lite"/>
    </source>
</evidence>
<comment type="caution">
    <text evidence="4">The sequence shown here is derived from an EMBL/GenBank/DDBJ whole genome shotgun (WGS) entry which is preliminary data.</text>
</comment>
<keyword evidence="2" id="KW-0812">Transmembrane</keyword>
<organism evidence="4 5">
    <name type="scientific">Colletotrichum fructicola (strain Nara gc5)</name>
    <name type="common">Anthracnose fungus</name>
    <name type="synonym">Colletotrichum gloeosporioides (strain Nara gc5)</name>
    <dbReference type="NCBI Taxonomy" id="1213859"/>
    <lineage>
        <taxon>Eukaryota</taxon>
        <taxon>Fungi</taxon>
        <taxon>Dikarya</taxon>
        <taxon>Ascomycota</taxon>
        <taxon>Pezizomycotina</taxon>
        <taxon>Sordariomycetes</taxon>
        <taxon>Hypocreomycetidae</taxon>
        <taxon>Glomerellales</taxon>
        <taxon>Glomerellaceae</taxon>
        <taxon>Colletotrichum</taxon>
        <taxon>Colletotrichum gloeosporioides species complex</taxon>
    </lineage>
</organism>
<dbReference type="GeneID" id="43607382"/>
<evidence type="ECO:0000259" key="3">
    <source>
        <dbReference type="PROSITE" id="PS51837"/>
    </source>
</evidence>
<feature type="compositionally biased region" description="Polar residues" evidence="1">
    <location>
        <begin position="9"/>
        <end position="19"/>
    </location>
</feature>
<dbReference type="RefSeq" id="XP_031879885.1">
    <property type="nucleotide sequence ID" value="XM_032023201.1"/>
</dbReference>
<proteinExistence type="predicted"/>
<feature type="transmembrane region" description="Helical" evidence="2">
    <location>
        <begin position="105"/>
        <end position="123"/>
    </location>
</feature>
<dbReference type="EMBL" id="ANPB02000001">
    <property type="protein sequence ID" value="KAF4491958.1"/>
    <property type="molecule type" value="Genomic_DNA"/>
</dbReference>
<dbReference type="OrthoDB" id="5599753at2759"/>
<dbReference type="InParanoid" id="A0A7J6JNE5"/>
<reference evidence="4 5" key="2">
    <citation type="submission" date="2020-04" db="EMBL/GenBank/DDBJ databases">
        <title>Genome sequencing and assembly of multiple isolates from the Colletotrichum gloeosporioides species complex.</title>
        <authorList>
            <person name="Gan P."/>
            <person name="Shirasu K."/>
        </authorList>
    </citation>
    <scope>NUCLEOTIDE SEQUENCE [LARGE SCALE GENOMIC DNA]</scope>
    <source>
        <strain evidence="4 5">Nara gc5</strain>
    </source>
</reference>
<sequence>MHKTDIMADTQNPEDQTGIRSPLPLYQPIRTPPSTITHHTGGCNGTHCQTTYVQPCHHGESVGEGSRSNMVPLPMLGRFPALVECPGCKGVAPTTTEHTIGKGTHWMAVMFFCTTGVGVFIPYSMKPFKNVRHNCMRCGRVLATNRFGGGTKAHLM</sequence>
<name>A0A7J6JNE5_COLFN</name>
<keyword evidence="2" id="KW-1133">Transmembrane helix</keyword>
<dbReference type="PROSITE" id="PS51837">
    <property type="entry name" value="LITAF"/>
    <property type="match status" value="1"/>
</dbReference>
<dbReference type="AlphaFoldDB" id="A0A7J6JNE5"/>
<gene>
    <name evidence="4" type="ORF">CGGC5_v000023</name>
</gene>
<keyword evidence="2" id="KW-0472">Membrane</keyword>
<dbReference type="SMART" id="SM00714">
    <property type="entry name" value="LITAF"/>
    <property type="match status" value="1"/>
</dbReference>
<protein>
    <recommendedName>
        <fullName evidence="3">LITAF domain-containing protein</fullName>
    </recommendedName>
</protein>
<evidence type="ECO:0000313" key="4">
    <source>
        <dbReference type="EMBL" id="KAF4491958.1"/>
    </source>
</evidence>
<evidence type="ECO:0000313" key="5">
    <source>
        <dbReference type="Proteomes" id="UP000011096"/>
    </source>
</evidence>
<dbReference type="InterPro" id="IPR006629">
    <property type="entry name" value="LITAF"/>
</dbReference>
<feature type="domain" description="LITAF" evidence="3">
    <location>
        <begin position="65"/>
        <end position="147"/>
    </location>
</feature>
<dbReference type="Pfam" id="PF10601">
    <property type="entry name" value="zf-LITAF-like"/>
    <property type="match status" value="1"/>
</dbReference>
<accession>A0A7J6JNE5</accession>
<feature type="region of interest" description="Disordered" evidence="1">
    <location>
        <begin position="1"/>
        <end position="23"/>
    </location>
</feature>
<evidence type="ECO:0000256" key="2">
    <source>
        <dbReference type="SAM" id="Phobius"/>
    </source>
</evidence>
<reference evidence="4 5" key="1">
    <citation type="submission" date="2012-08" db="EMBL/GenBank/DDBJ databases">
        <authorList>
            <person name="Gan P.H.P."/>
            <person name="Ikeda K."/>
            <person name="Irieda H."/>
            <person name="Narusaka M."/>
            <person name="O'Connell R.J."/>
            <person name="Narusaka Y."/>
            <person name="Takano Y."/>
            <person name="Kubo Y."/>
            <person name="Shirasu K."/>
        </authorList>
    </citation>
    <scope>NUCLEOTIDE SEQUENCE [LARGE SCALE GENOMIC DNA]</scope>
    <source>
        <strain evidence="4 5">Nara gc5</strain>
    </source>
</reference>
<keyword evidence="5" id="KW-1185">Reference proteome</keyword>